<dbReference type="KEGG" id="pcre:NCTC12858_00302"/>
<evidence type="ECO:0000313" key="3">
    <source>
        <dbReference type="Proteomes" id="UP000249300"/>
    </source>
</evidence>
<sequence>MGEERVGVLIVINSRDTEEQNICLESDVTIAKEKNWIRL</sequence>
<name>A0A2X4SJ01_9PORP</name>
<dbReference type="EMBL" id="LS483447">
    <property type="protein sequence ID" value="SQH72479.1"/>
    <property type="molecule type" value="Genomic_DNA"/>
</dbReference>
<evidence type="ECO:0000313" key="1">
    <source>
        <dbReference type="EMBL" id="SQH72479.1"/>
    </source>
</evidence>
<dbReference type="Proteomes" id="UP000249300">
    <property type="component" value="Chromosome 1"/>
</dbReference>
<dbReference type="KEGG" id="pcre:NCTC12858_01780"/>
<proteinExistence type="predicted"/>
<organism evidence="2 3">
    <name type="scientific">Porphyromonas crevioricanis</name>
    <dbReference type="NCBI Taxonomy" id="393921"/>
    <lineage>
        <taxon>Bacteria</taxon>
        <taxon>Pseudomonadati</taxon>
        <taxon>Bacteroidota</taxon>
        <taxon>Bacteroidia</taxon>
        <taxon>Bacteroidales</taxon>
        <taxon>Porphyromonadaceae</taxon>
        <taxon>Porphyromonas</taxon>
    </lineage>
</organism>
<accession>A0A2X4SJ01</accession>
<reference evidence="2 3" key="1">
    <citation type="submission" date="2018-06" db="EMBL/GenBank/DDBJ databases">
        <authorList>
            <consortium name="Pathogen Informatics"/>
            <person name="Doyle S."/>
        </authorList>
    </citation>
    <scope>NUCLEOTIDE SEQUENCE [LARGE SCALE GENOMIC DNA]</scope>
    <source>
        <strain evidence="2 3">NCTC12858</strain>
    </source>
</reference>
<gene>
    <name evidence="1" type="ORF">NCTC12858_00302</name>
    <name evidence="2" type="ORF">NCTC12858_01780</name>
</gene>
<evidence type="ECO:0000313" key="2">
    <source>
        <dbReference type="EMBL" id="SQH73902.1"/>
    </source>
</evidence>
<keyword evidence="3" id="KW-1185">Reference proteome</keyword>
<dbReference type="EMBL" id="LS483447">
    <property type="protein sequence ID" value="SQH73902.1"/>
    <property type="molecule type" value="Genomic_DNA"/>
</dbReference>
<protein>
    <submittedName>
        <fullName evidence="2">Uncharacterized protein</fullName>
    </submittedName>
</protein>
<dbReference type="AlphaFoldDB" id="A0A2X4SJ01"/>